<dbReference type="EMBL" id="PP777464">
    <property type="protein sequence ID" value="XBS49311.1"/>
    <property type="molecule type" value="Genomic_DNA"/>
</dbReference>
<proteinExistence type="predicted"/>
<accession>A0AAU7PGZ6</accession>
<dbReference type="PROSITE" id="PS51257">
    <property type="entry name" value="PROKAR_LIPOPROTEIN"/>
    <property type="match status" value="1"/>
</dbReference>
<protein>
    <submittedName>
        <fullName evidence="1">Membrane protein</fullName>
    </submittedName>
</protein>
<evidence type="ECO:0000313" key="1">
    <source>
        <dbReference type="EMBL" id="XBS49311.1"/>
    </source>
</evidence>
<sequence length="82" mass="9486">MRKNIMKNIFITLTIFVSITLCGCAPKVQEADAEFIRQNLTKLNYDGTLYACHEMRHGQDLNLMCRKIVNRTRLNTIPKDAQ</sequence>
<reference evidence="1" key="1">
    <citation type="submission" date="2024-05" db="EMBL/GenBank/DDBJ databases">
        <authorList>
            <person name="Badawy S."/>
            <person name="Skurnik M."/>
        </authorList>
    </citation>
    <scope>NUCLEOTIDE SEQUENCE</scope>
</reference>
<name>A0AAU7PGZ6_9CAUD</name>
<organism evidence="1">
    <name type="scientific">Escherichia phage fEgEco12</name>
    <dbReference type="NCBI Taxonomy" id="3158837"/>
    <lineage>
        <taxon>Viruses</taxon>
        <taxon>Duplodnaviria</taxon>
        <taxon>Heunggongvirae</taxon>
        <taxon>Uroviricota</taxon>
        <taxon>Caudoviricetes</taxon>
    </lineage>
</organism>